<feature type="region of interest" description="Disordered" evidence="1">
    <location>
        <begin position="1"/>
        <end position="29"/>
    </location>
</feature>
<reference evidence="2" key="1">
    <citation type="journal article" date="2022" name="bioRxiv">
        <title>Sequencing and chromosome-scale assembly of the giantPleurodeles waltlgenome.</title>
        <authorList>
            <person name="Brown T."/>
            <person name="Elewa A."/>
            <person name="Iarovenko S."/>
            <person name="Subramanian E."/>
            <person name="Araus A.J."/>
            <person name="Petzold A."/>
            <person name="Susuki M."/>
            <person name="Suzuki K.-i.T."/>
            <person name="Hayashi T."/>
            <person name="Toyoda A."/>
            <person name="Oliveira C."/>
            <person name="Osipova E."/>
            <person name="Leigh N.D."/>
            <person name="Simon A."/>
            <person name="Yun M.H."/>
        </authorList>
    </citation>
    <scope>NUCLEOTIDE SEQUENCE</scope>
    <source>
        <strain evidence="2">20211129_DDA</strain>
        <tissue evidence="2">Liver</tissue>
    </source>
</reference>
<feature type="compositionally biased region" description="Basic and acidic residues" evidence="1">
    <location>
        <begin position="1"/>
        <end position="10"/>
    </location>
</feature>
<sequence length="104" mass="10503">MAALRPDRMPPHSNPPAGTAPKRAGPRPVRATALTRVDMGCLTPASAASPCPNRTPLCPNPSAGATQSPLATSPCRPQAISASAAKISSIGTLSPANAVLRLML</sequence>
<keyword evidence="3" id="KW-1185">Reference proteome</keyword>
<dbReference type="Proteomes" id="UP001066276">
    <property type="component" value="Chromosome 2_1"/>
</dbReference>
<dbReference type="EMBL" id="JANPWB010000003">
    <property type="protein sequence ID" value="KAJ1203492.1"/>
    <property type="molecule type" value="Genomic_DNA"/>
</dbReference>
<accession>A0AAV7VTC9</accession>
<name>A0AAV7VTC9_PLEWA</name>
<evidence type="ECO:0000313" key="3">
    <source>
        <dbReference type="Proteomes" id="UP001066276"/>
    </source>
</evidence>
<gene>
    <name evidence="2" type="ORF">NDU88_007277</name>
</gene>
<evidence type="ECO:0000313" key="2">
    <source>
        <dbReference type="EMBL" id="KAJ1203492.1"/>
    </source>
</evidence>
<comment type="caution">
    <text evidence="2">The sequence shown here is derived from an EMBL/GenBank/DDBJ whole genome shotgun (WGS) entry which is preliminary data.</text>
</comment>
<proteinExistence type="predicted"/>
<organism evidence="2 3">
    <name type="scientific">Pleurodeles waltl</name>
    <name type="common">Iberian ribbed newt</name>
    <dbReference type="NCBI Taxonomy" id="8319"/>
    <lineage>
        <taxon>Eukaryota</taxon>
        <taxon>Metazoa</taxon>
        <taxon>Chordata</taxon>
        <taxon>Craniata</taxon>
        <taxon>Vertebrata</taxon>
        <taxon>Euteleostomi</taxon>
        <taxon>Amphibia</taxon>
        <taxon>Batrachia</taxon>
        <taxon>Caudata</taxon>
        <taxon>Salamandroidea</taxon>
        <taxon>Salamandridae</taxon>
        <taxon>Pleurodelinae</taxon>
        <taxon>Pleurodeles</taxon>
    </lineage>
</organism>
<dbReference type="AlphaFoldDB" id="A0AAV7VTC9"/>
<evidence type="ECO:0000256" key="1">
    <source>
        <dbReference type="SAM" id="MobiDB-lite"/>
    </source>
</evidence>
<protein>
    <submittedName>
        <fullName evidence="2">Uncharacterized protein</fullName>
    </submittedName>
</protein>